<name>A0A0V0T428_9BILA</name>
<dbReference type="AlphaFoldDB" id="A0A0V0T428"/>
<evidence type="ECO:0000313" key="2">
    <source>
        <dbReference type="Proteomes" id="UP000055048"/>
    </source>
</evidence>
<dbReference type="Proteomes" id="UP000055048">
    <property type="component" value="Unassembled WGS sequence"/>
</dbReference>
<dbReference type="EMBL" id="JYDJ01000706">
    <property type="protein sequence ID" value="KRX33789.1"/>
    <property type="molecule type" value="Genomic_DNA"/>
</dbReference>
<protein>
    <submittedName>
        <fullName evidence="1">Uncharacterized protein</fullName>
    </submittedName>
</protein>
<evidence type="ECO:0000313" key="1">
    <source>
        <dbReference type="EMBL" id="KRX33789.1"/>
    </source>
</evidence>
<reference evidence="1 2" key="1">
    <citation type="submission" date="2015-01" db="EMBL/GenBank/DDBJ databases">
        <title>Evolution of Trichinella species and genotypes.</title>
        <authorList>
            <person name="Korhonen P.K."/>
            <person name="Edoardo P."/>
            <person name="Giuseppe L.R."/>
            <person name="Gasser R.B."/>
        </authorList>
    </citation>
    <scope>NUCLEOTIDE SEQUENCE [LARGE SCALE GENOMIC DNA]</scope>
    <source>
        <strain evidence="1">ISS417</strain>
    </source>
</reference>
<accession>A0A0V0T428</accession>
<organism evidence="1 2">
    <name type="scientific">Trichinella murrelli</name>
    <dbReference type="NCBI Taxonomy" id="144512"/>
    <lineage>
        <taxon>Eukaryota</taxon>
        <taxon>Metazoa</taxon>
        <taxon>Ecdysozoa</taxon>
        <taxon>Nematoda</taxon>
        <taxon>Enoplea</taxon>
        <taxon>Dorylaimia</taxon>
        <taxon>Trichinellida</taxon>
        <taxon>Trichinellidae</taxon>
        <taxon>Trichinella</taxon>
    </lineage>
</organism>
<gene>
    <name evidence="1" type="ORF">T05_6157</name>
</gene>
<sequence>MVQAISKYHIFSTVNRKNAYYQIPINARERPLKLAEDFTSSNAFHLELRMVLHVSKESWITSLEQKN</sequence>
<comment type="caution">
    <text evidence="1">The sequence shown here is derived from an EMBL/GenBank/DDBJ whole genome shotgun (WGS) entry which is preliminary data.</text>
</comment>
<keyword evidence="2" id="KW-1185">Reference proteome</keyword>
<proteinExistence type="predicted"/>